<reference evidence="1 2" key="1">
    <citation type="submission" date="2020-09" db="EMBL/GenBank/DDBJ databases">
        <title>De no assembly of potato wild relative species, Solanum commersonii.</title>
        <authorList>
            <person name="Cho K."/>
        </authorList>
    </citation>
    <scope>NUCLEOTIDE SEQUENCE [LARGE SCALE GENOMIC DNA]</scope>
    <source>
        <strain evidence="1">LZ3.2</strain>
        <tissue evidence="1">Leaf</tissue>
    </source>
</reference>
<comment type="caution">
    <text evidence="1">The sequence shown here is derived from an EMBL/GenBank/DDBJ whole genome shotgun (WGS) entry which is preliminary data.</text>
</comment>
<organism evidence="1 2">
    <name type="scientific">Solanum commersonii</name>
    <name type="common">Commerson's wild potato</name>
    <name type="synonym">Commerson's nightshade</name>
    <dbReference type="NCBI Taxonomy" id="4109"/>
    <lineage>
        <taxon>Eukaryota</taxon>
        <taxon>Viridiplantae</taxon>
        <taxon>Streptophyta</taxon>
        <taxon>Embryophyta</taxon>
        <taxon>Tracheophyta</taxon>
        <taxon>Spermatophyta</taxon>
        <taxon>Magnoliopsida</taxon>
        <taxon>eudicotyledons</taxon>
        <taxon>Gunneridae</taxon>
        <taxon>Pentapetalae</taxon>
        <taxon>asterids</taxon>
        <taxon>lamiids</taxon>
        <taxon>Solanales</taxon>
        <taxon>Solanaceae</taxon>
        <taxon>Solanoideae</taxon>
        <taxon>Solaneae</taxon>
        <taxon>Solanum</taxon>
    </lineage>
</organism>
<protein>
    <submittedName>
        <fullName evidence="1">Uncharacterized protein</fullName>
    </submittedName>
</protein>
<dbReference type="EMBL" id="JACXVP010000011">
    <property type="protein sequence ID" value="KAG5576303.1"/>
    <property type="molecule type" value="Genomic_DNA"/>
</dbReference>
<accession>A0A9J5WM55</accession>
<gene>
    <name evidence="1" type="ORF">H5410_056437</name>
</gene>
<dbReference type="Proteomes" id="UP000824120">
    <property type="component" value="Chromosome 11"/>
</dbReference>
<sequence>MDYSTQKLAKRGVYHSGAPLTLTMGRKCGSPNGPWTIAHENRQNSWFISFKAHFTLKIGQFSSQDQPTE</sequence>
<keyword evidence="2" id="KW-1185">Reference proteome</keyword>
<proteinExistence type="predicted"/>
<name>A0A9J5WM55_SOLCO</name>
<evidence type="ECO:0000313" key="2">
    <source>
        <dbReference type="Proteomes" id="UP000824120"/>
    </source>
</evidence>
<dbReference type="AlphaFoldDB" id="A0A9J5WM55"/>
<evidence type="ECO:0000313" key="1">
    <source>
        <dbReference type="EMBL" id="KAG5576303.1"/>
    </source>
</evidence>